<dbReference type="RefSeq" id="WP_054349808.1">
    <property type="nucleotide sequence ID" value="NZ_BAABZF010000001.1"/>
</dbReference>
<reference evidence="3 4" key="1">
    <citation type="journal article" date="2019" name="Nat. Med.">
        <title>A library of human gut bacterial isolates paired with longitudinal multiomics data enables mechanistic microbiome research.</title>
        <authorList>
            <person name="Poyet M."/>
            <person name="Groussin M."/>
            <person name="Gibbons S.M."/>
            <person name="Avila-Pacheco J."/>
            <person name="Jiang X."/>
            <person name="Kearney S.M."/>
            <person name="Perrotta A.R."/>
            <person name="Berdy B."/>
            <person name="Zhao S."/>
            <person name="Lieberman T.D."/>
            <person name="Swanson P.K."/>
            <person name="Smith M."/>
            <person name="Roesemann S."/>
            <person name="Alexander J.E."/>
            <person name="Rich S.A."/>
            <person name="Livny J."/>
            <person name="Vlamakis H."/>
            <person name="Clish C."/>
            <person name="Bullock K."/>
            <person name="Deik A."/>
            <person name="Scott J."/>
            <person name="Pierce K.A."/>
            <person name="Xavier R.J."/>
            <person name="Alm E.J."/>
        </authorList>
    </citation>
    <scope>NUCLEOTIDE SEQUENCE [LARGE SCALE GENOMIC DNA]</scope>
    <source>
        <strain evidence="1 4">BIOML-A1</strain>
        <strain evidence="2 3">BIOML-A4</strain>
    </source>
</reference>
<dbReference type="AlphaFoldDB" id="A0A4Q5HLX5"/>
<organism evidence="2 3">
    <name type="scientific">Phocaeicola dorei</name>
    <dbReference type="NCBI Taxonomy" id="357276"/>
    <lineage>
        <taxon>Bacteria</taxon>
        <taxon>Pseudomonadati</taxon>
        <taxon>Bacteroidota</taxon>
        <taxon>Bacteroidia</taxon>
        <taxon>Bacteroidales</taxon>
        <taxon>Bacteroidaceae</taxon>
        <taxon>Phocaeicola</taxon>
    </lineage>
</organism>
<evidence type="ECO:0000313" key="3">
    <source>
        <dbReference type="Proteomes" id="UP000441162"/>
    </source>
</evidence>
<dbReference type="EMBL" id="VVZA01000039">
    <property type="protein sequence ID" value="KAA5401173.1"/>
    <property type="molecule type" value="Genomic_DNA"/>
</dbReference>
<evidence type="ECO:0000313" key="4">
    <source>
        <dbReference type="Proteomes" id="UP000481616"/>
    </source>
</evidence>
<comment type="caution">
    <text evidence="2">The sequence shown here is derived from an EMBL/GenBank/DDBJ whole genome shotgun (WGS) entry which is preliminary data.</text>
</comment>
<evidence type="ECO:0000313" key="1">
    <source>
        <dbReference type="EMBL" id="KAA5392619.1"/>
    </source>
</evidence>
<dbReference type="EMBL" id="VVYY01000030">
    <property type="protein sequence ID" value="KAA5392619.1"/>
    <property type="molecule type" value="Genomic_DNA"/>
</dbReference>
<accession>A0A4Q5HLX5</accession>
<dbReference type="Proteomes" id="UP000441162">
    <property type="component" value="Unassembled WGS sequence"/>
</dbReference>
<proteinExistence type="predicted"/>
<dbReference type="Proteomes" id="UP000481616">
    <property type="component" value="Unassembled WGS sequence"/>
</dbReference>
<evidence type="ECO:0000313" key="2">
    <source>
        <dbReference type="EMBL" id="KAA5401173.1"/>
    </source>
</evidence>
<gene>
    <name evidence="2" type="ORF">F2Y51_22930</name>
    <name evidence="1" type="ORF">F2Y58_21880</name>
</gene>
<name>A0A4Q5HLX5_9BACT</name>
<sequence length="97" mass="11413">MSKQDEILGKHPAEHPCLGVWLDYEDKEGTDTSWIRVLSEKATFNQQINDWFANKLLEYHYLPRAISSVKIKLEKLGFPEFAVYYEQSRRTPHDTNV</sequence>
<protein>
    <submittedName>
        <fullName evidence="2">Uncharacterized protein</fullName>
    </submittedName>
</protein>